<comment type="caution">
    <text evidence="2">The sequence shown here is derived from an EMBL/GenBank/DDBJ whole genome shotgun (WGS) entry which is preliminary data.</text>
</comment>
<proteinExistence type="predicted"/>
<evidence type="ECO:0000256" key="1">
    <source>
        <dbReference type="SAM" id="MobiDB-lite"/>
    </source>
</evidence>
<dbReference type="Proteomes" id="UP001204621">
    <property type="component" value="Unassembled WGS sequence"/>
</dbReference>
<protein>
    <submittedName>
        <fullName evidence="2">Uncharacterized protein</fullName>
    </submittedName>
</protein>
<evidence type="ECO:0000313" key="3">
    <source>
        <dbReference type="Proteomes" id="UP001204621"/>
    </source>
</evidence>
<gene>
    <name evidence="2" type="ORF">NX778_23475</name>
</gene>
<feature type="compositionally biased region" description="Basic and acidic residues" evidence="1">
    <location>
        <begin position="77"/>
        <end position="92"/>
    </location>
</feature>
<accession>A0ABT2D4I9</accession>
<evidence type="ECO:0000313" key="2">
    <source>
        <dbReference type="EMBL" id="MCS0661039.1"/>
    </source>
</evidence>
<feature type="region of interest" description="Disordered" evidence="1">
    <location>
        <begin position="70"/>
        <end position="92"/>
    </location>
</feature>
<organism evidence="2 3">
    <name type="scientific">Massilia terrae</name>
    <dbReference type="NCBI Taxonomy" id="1811224"/>
    <lineage>
        <taxon>Bacteria</taxon>
        <taxon>Pseudomonadati</taxon>
        <taxon>Pseudomonadota</taxon>
        <taxon>Betaproteobacteria</taxon>
        <taxon>Burkholderiales</taxon>
        <taxon>Oxalobacteraceae</taxon>
        <taxon>Telluria group</taxon>
        <taxon>Massilia</taxon>
    </lineage>
</organism>
<name>A0ABT2D4I9_9BURK</name>
<sequence>MNSLSDNTFRGLPLTPEQVREVEHYIHTRIRSGLPWDTPELATMLEDMLHPPETLPDDATGLLASIASESAVAANEESDRTDLLKSERDSNH</sequence>
<reference evidence="2 3" key="1">
    <citation type="submission" date="2022-08" db="EMBL/GenBank/DDBJ databases">
        <title>Reclassification of Massilia species as members of the genera Telluria, Duganella, Pseudoduganella, Mokoshia gen. nov. and Zemynaea gen. nov. using orthogonal and non-orthogonal genome-based approaches.</title>
        <authorList>
            <person name="Bowman J.P."/>
        </authorList>
    </citation>
    <scope>NUCLEOTIDE SEQUENCE [LARGE SCALE GENOMIC DNA]</scope>
    <source>
        <strain evidence="2 3">JCM 31606</strain>
    </source>
</reference>
<keyword evidence="3" id="KW-1185">Reference proteome</keyword>
<dbReference type="RefSeq" id="WP_258814237.1">
    <property type="nucleotide sequence ID" value="NZ_JANUGU010000012.1"/>
</dbReference>
<dbReference type="EMBL" id="JANUGU010000012">
    <property type="protein sequence ID" value="MCS0661039.1"/>
    <property type="molecule type" value="Genomic_DNA"/>
</dbReference>